<gene>
    <name evidence="1" type="ORF">A2392_01725</name>
</gene>
<evidence type="ECO:0000313" key="1">
    <source>
        <dbReference type="EMBL" id="OGG86162.1"/>
    </source>
</evidence>
<evidence type="ECO:0000313" key="2">
    <source>
        <dbReference type="Proteomes" id="UP000177395"/>
    </source>
</evidence>
<protein>
    <submittedName>
        <fullName evidence="1">Uncharacterized protein</fullName>
    </submittedName>
</protein>
<comment type="caution">
    <text evidence="1">The sequence shown here is derived from an EMBL/GenBank/DDBJ whole genome shotgun (WGS) entry which is preliminary data.</text>
</comment>
<reference evidence="1 2" key="1">
    <citation type="journal article" date="2016" name="Nat. Commun.">
        <title>Thousands of microbial genomes shed light on interconnected biogeochemical processes in an aquifer system.</title>
        <authorList>
            <person name="Anantharaman K."/>
            <person name="Brown C.T."/>
            <person name="Hug L.A."/>
            <person name="Sharon I."/>
            <person name="Castelle C.J."/>
            <person name="Probst A.J."/>
            <person name="Thomas B.C."/>
            <person name="Singh A."/>
            <person name="Wilkins M.J."/>
            <person name="Karaoz U."/>
            <person name="Brodie E.L."/>
            <person name="Williams K.H."/>
            <person name="Hubbard S.S."/>
            <person name="Banfield J.F."/>
        </authorList>
    </citation>
    <scope>NUCLEOTIDE SEQUENCE [LARGE SCALE GENOMIC DNA]</scope>
</reference>
<dbReference type="EMBL" id="MFMS01000002">
    <property type="protein sequence ID" value="OGG86162.1"/>
    <property type="molecule type" value="Genomic_DNA"/>
</dbReference>
<dbReference type="AlphaFoldDB" id="A0A1F6FJY2"/>
<dbReference type="Proteomes" id="UP000177395">
    <property type="component" value="Unassembled WGS sequence"/>
</dbReference>
<sequence length="164" mass="18831">MYTAQHTHHQALPATLSVLIYLQVNVRKRGDVMYDLLKRLLTICFIFFAVNTATADEVGYTAPGHGEYHHWYQMIQKQLGINDCCDDESRDCGPVEAYQDPGFEKDLIVLLENKKWYSAYKARKFYVNTPDGRAHVCRMPGFNHLGTPNGGFVFFCVFVPEWTS</sequence>
<accession>A0A1F6FJY2</accession>
<proteinExistence type="predicted"/>
<name>A0A1F6FJY2_9BACT</name>
<organism evidence="1 2">
    <name type="scientific">Candidatus Kaiserbacteria bacterium RIFOXYB1_FULL_46_14</name>
    <dbReference type="NCBI Taxonomy" id="1798531"/>
    <lineage>
        <taxon>Bacteria</taxon>
        <taxon>Candidatus Kaiseribacteriota</taxon>
    </lineage>
</organism>